<proteinExistence type="predicted"/>
<keyword evidence="2" id="KW-1185">Reference proteome</keyword>
<evidence type="ECO:0000313" key="1">
    <source>
        <dbReference type="EMBL" id="CCM74072.1"/>
    </source>
</evidence>
<dbReference type="HOGENOM" id="CLU_2901140_0_0_5"/>
<dbReference type="EMBL" id="CANI01000002">
    <property type="protein sequence ID" value="CCM74072.1"/>
    <property type="molecule type" value="Genomic_DNA"/>
</dbReference>
<comment type="caution">
    <text evidence="1">The sequence shown here is derived from an EMBL/GenBank/DDBJ whole genome shotgun (WGS) entry which is preliminary data.</text>
</comment>
<dbReference type="AlphaFoldDB" id="K0PSC0"/>
<gene>
    <name evidence="1" type="ORF">BN77_1183</name>
</gene>
<organism evidence="1 2">
    <name type="scientific">Rhizobium mesoamericanum STM3625</name>
    <dbReference type="NCBI Taxonomy" id="1211777"/>
    <lineage>
        <taxon>Bacteria</taxon>
        <taxon>Pseudomonadati</taxon>
        <taxon>Pseudomonadota</taxon>
        <taxon>Alphaproteobacteria</taxon>
        <taxon>Hyphomicrobiales</taxon>
        <taxon>Rhizobiaceae</taxon>
        <taxon>Rhizobium/Agrobacterium group</taxon>
        <taxon>Rhizobium</taxon>
    </lineage>
</organism>
<sequence length="62" mass="6766">MEWQIAINVPAKFGVNSANFFVRLLCNECLPDMEKKASTTCAIPENSSKKNAAREFASGTAN</sequence>
<reference evidence="1 2" key="1">
    <citation type="journal article" date="2013" name="Genome Announc.">
        <title>Draft Genome Sequence of Rhizobium mesoamericanum STM3625, a Nitrogen-Fixing Symbiont of Mimosa pudica Isolated in French Guiana (South America).</title>
        <authorList>
            <person name="Moulin L."/>
            <person name="Mornico D."/>
            <person name="Melkonian R."/>
            <person name="Klonowska A."/>
        </authorList>
    </citation>
    <scope>NUCLEOTIDE SEQUENCE [LARGE SCALE GENOMIC DNA]</scope>
    <source>
        <strain evidence="1 2">STM3625</strain>
    </source>
</reference>
<protein>
    <submittedName>
        <fullName evidence="1">Uncharacterized protein</fullName>
    </submittedName>
</protein>
<accession>K0PSC0</accession>
<name>K0PSC0_9HYPH</name>
<evidence type="ECO:0000313" key="2">
    <source>
        <dbReference type="Proteomes" id="UP000009319"/>
    </source>
</evidence>
<dbReference type="Proteomes" id="UP000009319">
    <property type="component" value="Unassembled WGS sequence"/>
</dbReference>